<accession>A0A1I6M049</accession>
<evidence type="ECO:0000313" key="2">
    <source>
        <dbReference type="EMBL" id="SFS09081.1"/>
    </source>
</evidence>
<gene>
    <name evidence="2" type="ORF">SAMN05661086_03710</name>
</gene>
<keyword evidence="1" id="KW-1133">Transmembrane helix</keyword>
<keyword evidence="3" id="KW-1185">Reference proteome</keyword>
<evidence type="ECO:0000313" key="3">
    <source>
        <dbReference type="Proteomes" id="UP000199659"/>
    </source>
</evidence>
<proteinExistence type="predicted"/>
<evidence type="ECO:0000256" key="1">
    <source>
        <dbReference type="SAM" id="Phobius"/>
    </source>
</evidence>
<keyword evidence="1" id="KW-0472">Membrane</keyword>
<organism evidence="2 3">
    <name type="scientific">Anaeromicropila populeti</name>
    <dbReference type="NCBI Taxonomy" id="37658"/>
    <lineage>
        <taxon>Bacteria</taxon>
        <taxon>Bacillati</taxon>
        <taxon>Bacillota</taxon>
        <taxon>Clostridia</taxon>
        <taxon>Lachnospirales</taxon>
        <taxon>Lachnospiraceae</taxon>
        <taxon>Anaeromicropila</taxon>
    </lineage>
</organism>
<feature type="transmembrane region" description="Helical" evidence="1">
    <location>
        <begin position="6"/>
        <end position="26"/>
    </location>
</feature>
<protein>
    <submittedName>
        <fullName evidence="2">Uncharacterized protein</fullName>
    </submittedName>
</protein>
<name>A0A1I6M049_9FIRM</name>
<sequence length="50" mass="5820">METILVIELIALYGVFIIGALFWVVTEINDAIKKHKREKAKKNFDPLDKF</sequence>
<keyword evidence="1" id="KW-0812">Transmembrane</keyword>
<reference evidence="2 3" key="1">
    <citation type="submission" date="2016-10" db="EMBL/GenBank/DDBJ databases">
        <authorList>
            <person name="de Groot N.N."/>
        </authorList>
    </citation>
    <scope>NUCLEOTIDE SEQUENCE [LARGE SCALE GENOMIC DNA]</scope>
    <source>
        <strain evidence="2 3">743A</strain>
    </source>
</reference>
<dbReference type="AlphaFoldDB" id="A0A1I6M049"/>
<dbReference type="RefSeq" id="WP_177214808.1">
    <property type="nucleotide sequence ID" value="NZ_FOYZ01000029.1"/>
</dbReference>
<dbReference type="Proteomes" id="UP000199659">
    <property type="component" value="Unassembled WGS sequence"/>
</dbReference>
<dbReference type="EMBL" id="FOYZ01000029">
    <property type="protein sequence ID" value="SFS09081.1"/>
    <property type="molecule type" value="Genomic_DNA"/>
</dbReference>
<dbReference type="STRING" id="37658.SAMN05661086_03710"/>